<dbReference type="RefSeq" id="WP_376920557.1">
    <property type="nucleotide sequence ID" value="NZ_JBHRSW010000022.1"/>
</dbReference>
<sequence>MSDSALNELGFAEFVAKLISDTFGAILSSQVEQQEKISELNSLLALDDDSFLDLCFDDPELLAQLTEFLASIFPFDSDEKHGIFEGANYQAASDKKEEQPPIYEQLQLRLVEKEDYEGKKLTQKGVDRIRRIAMLEVANKQRQLLSGVLSNGIPKLLVDSGKINAKLTFNIPNQEGDDQRASASENSASTTTGSAASVFTSNTTVKTFSNNNFTLANRFAGVIDPKKLLKTRINIRPASNKAPQDTQSTANIYSEVEITFKTIL</sequence>
<proteinExistence type="predicted"/>
<dbReference type="EMBL" id="JBHRSW010000022">
    <property type="protein sequence ID" value="MFC3122424.1"/>
    <property type="molecule type" value="Genomic_DNA"/>
</dbReference>
<protein>
    <submittedName>
        <fullName evidence="2">Uncharacterized protein</fullName>
    </submittedName>
</protein>
<feature type="compositionally biased region" description="Low complexity" evidence="1">
    <location>
        <begin position="181"/>
        <end position="194"/>
    </location>
</feature>
<reference evidence="3" key="1">
    <citation type="journal article" date="2019" name="Int. J. Syst. Evol. Microbiol.">
        <title>The Global Catalogue of Microorganisms (GCM) 10K type strain sequencing project: providing services to taxonomists for standard genome sequencing and annotation.</title>
        <authorList>
            <consortium name="The Broad Institute Genomics Platform"/>
            <consortium name="The Broad Institute Genome Sequencing Center for Infectious Disease"/>
            <person name="Wu L."/>
            <person name="Ma J."/>
        </authorList>
    </citation>
    <scope>NUCLEOTIDE SEQUENCE [LARGE SCALE GENOMIC DNA]</scope>
    <source>
        <strain evidence="3">KCTC 52473</strain>
    </source>
</reference>
<evidence type="ECO:0000313" key="2">
    <source>
        <dbReference type="EMBL" id="MFC3122424.1"/>
    </source>
</evidence>
<accession>A0ABV7FST8</accession>
<evidence type="ECO:0000313" key="3">
    <source>
        <dbReference type="Proteomes" id="UP001595478"/>
    </source>
</evidence>
<evidence type="ECO:0000256" key="1">
    <source>
        <dbReference type="SAM" id="MobiDB-lite"/>
    </source>
</evidence>
<keyword evidence="3" id="KW-1185">Reference proteome</keyword>
<organism evidence="2 3">
    <name type="scientific">Agaribacter flavus</name>
    <dbReference type="NCBI Taxonomy" id="1902781"/>
    <lineage>
        <taxon>Bacteria</taxon>
        <taxon>Pseudomonadati</taxon>
        <taxon>Pseudomonadota</taxon>
        <taxon>Gammaproteobacteria</taxon>
        <taxon>Alteromonadales</taxon>
        <taxon>Alteromonadaceae</taxon>
        <taxon>Agaribacter</taxon>
    </lineage>
</organism>
<comment type="caution">
    <text evidence="2">The sequence shown here is derived from an EMBL/GenBank/DDBJ whole genome shotgun (WGS) entry which is preliminary data.</text>
</comment>
<feature type="region of interest" description="Disordered" evidence="1">
    <location>
        <begin position="171"/>
        <end position="194"/>
    </location>
</feature>
<gene>
    <name evidence="2" type="ORF">ACFOHL_12405</name>
</gene>
<dbReference type="Proteomes" id="UP001595478">
    <property type="component" value="Unassembled WGS sequence"/>
</dbReference>
<name>A0ABV7FST8_9ALTE</name>